<comment type="similarity">
    <text evidence="4 13">Belongs to the dihydroorotate dehydrogenase family. Type 2 subfamily.</text>
</comment>
<dbReference type="PIRSF" id="PIRSF000164">
    <property type="entry name" value="DHO_oxidase"/>
    <property type="match status" value="1"/>
</dbReference>
<evidence type="ECO:0000256" key="12">
    <source>
        <dbReference type="ARBA" id="ARBA00048639"/>
    </source>
</evidence>
<comment type="cofactor">
    <cofactor evidence="13">
        <name>FMN</name>
        <dbReference type="ChEBI" id="CHEBI:58210"/>
    </cofactor>
    <text evidence="13">Binds 1 FMN per subunit.</text>
</comment>
<dbReference type="NCBIfam" id="NF003652">
    <property type="entry name" value="PRK05286.2-5"/>
    <property type="match status" value="1"/>
</dbReference>
<dbReference type="InterPro" id="IPR013785">
    <property type="entry name" value="Aldolase_TIM"/>
</dbReference>
<dbReference type="EMBL" id="CP025120">
    <property type="protein sequence ID" value="AUD78384.1"/>
    <property type="molecule type" value="Genomic_DNA"/>
</dbReference>
<feature type="binding site" evidence="13">
    <location>
        <position position="138"/>
    </location>
    <ligand>
        <name>FMN</name>
        <dbReference type="ChEBI" id="CHEBI:58210"/>
    </ligand>
</feature>
<evidence type="ECO:0000256" key="9">
    <source>
        <dbReference type="ARBA" id="ARBA00022975"/>
    </source>
</evidence>
<reference evidence="14 15" key="1">
    <citation type="submission" date="2017-12" db="EMBL/GenBank/DDBJ databases">
        <title>Kangiella profundi FT102 completed genome.</title>
        <authorList>
            <person name="Xu J."/>
            <person name="Wang J."/>
            <person name="Lu Y."/>
        </authorList>
    </citation>
    <scope>NUCLEOTIDE SEQUENCE [LARGE SCALE GENOMIC DNA]</scope>
    <source>
        <strain evidence="14 15">FT102</strain>
    </source>
</reference>
<feature type="binding site" evidence="13">
    <location>
        <position position="85"/>
    </location>
    <ligand>
        <name>FMN</name>
        <dbReference type="ChEBI" id="CHEBI:58210"/>
    </ligand>
</feature>
<keyword evidence="7 13" id="KW-0285">Flavoprotein</keyword>
<feature type="binding site" evidence="13">
    <location>
        <begin position="61"/>
        <end position="65"/>
    </location>
    <ligand>
        <name>FMN</name>
        <dbReference type="ChEBI" id="CHEBI:58210"/>
    </ligand>
</feature>
<evidence type="ECO:0000256" key="3">
    <source>
        <dbReference type="ARBA" id="ARBA00005161"/>
    </source>
</evidence>
<organism evidence="14 15">
    <name type="scientific">Kangiella profundi</name>
    <dbReference type="NCBI Taxonomy" id="1561924"/>
    <lineage>
        <taxon>Bacteria</taxon>
        <taxon>Pseudomonadati</taxon>
        <taxon>Pseudomonadota</taxon>
        <taxon>Gammaproteobacteria</taxon>
        <taxon>Kangiellales</taxon>
        <taxon>Kangiellaceae</taxon>
        <taxon>Kangiella</taxon>
    </lineage>
</organism>
<name>A0A2K9AHF7_9GAMM</name>
<dbReference type="GO" id="GO:0006207">
    <property type="term" value="P:'de novo' pyrimidine nucleobase biosynthetic process"/>
    <property type="evidence" value="ECO:0007669"/>
    <property type="project" value="UniProtKB-UniRule"/>
</dbReference>
<feature type="binding site" evidence="13">
    <location>
        <begin position="110"/>
        <end position="114"/>
    </location>
    <ligand>
        <name>substrate</name>
    </ligand>
</feature>
<dbReference type="SUPFAM" id="SSF51395">
    <property type="entry name" value="FMN-linked oxidoreductases"/>
    <property type="match status" value="1"/>
</dbReference>
<feature type="active site" description="Nucleophile" evidence="13">
    <location>
        <position position="174"/>
    </location>
</feature>
<keyword evidence="8 13" id="KW-0288">FMN</keyword>
<comment type="catalytic activity">
    <reaction evidence="12 13">
        <text>(S)-dihydroorotate + a quinone = orotate + a quinol</text>
        <dbReference type="Rhea" id="RHEA:30187"/>
        <dbReference type="ChEBI" id="CHEBI:24646"/>
        <dbReference type="ChEBI" id="CHEBI:30839"/>
        <dbReference type="ChEBI" id="CHEBI:30864"/>
        <dbReference type="ChEBI" id="CHEBI:132124"/>
        <dbReference type="EC" id="1.3.5.2"/>
    </reaction>
</comment>
<dbReference type="InterPro" id="IPR001295">
    <property type="entry name" value="Dihydroorotate_DH_CS"/>
</dbReference>
<dbReference type="Proteomes" id="UP000232693">
    <property type="component" value="Chromosome"/>
</dbReference>
<evidence type="ECO:0000256" key="10">
    <source>
        <dbReference type="ARBA" id="ARBA00023002"/>
    </source>
</evidence>
<dbReference type="GO" id="GO:0005886">
    <property type="term" value="C:plasma membrane"/>
    <property type="evidence" value="ECO:0007669"/>
    <property type="project" value="UniProtKB-SubCell"/>
</dbReference>
<dbReference type="PROSITE" id="PS00912">
    <property type="entry name" value="DHODEHASE_2"/>
    <property type="match status" value="1"/>
</dbReference>
<comment type="subcellular location">
    <subcellularLocation>
        <location evidence="2 13">Cell membrane</location>
        <topology evidence="2 13">Peripheral membrane protein</topology>
    </subcellularLocation>
</comment>
<dbReference type="NCBIfam" id="NF003644">
    <property type="entry name" value="PRK05286.1-1"/>
    <property type="match status" value="1"/>
</dbReference>
<evidence type="ECO:0000256" key="11">
    <source>
        <dbReference type="ARBA" id="ARBA00023136"/>
    </source>
</evidence>
<dbReference type="FunFam" id="3.20.20.70:FF:000028">
    <property type="entry name" value="Dihydroorotate dehydrogenase (quinone)"/>
    <property type="match status" value="1"/>
</dbReference>
<dbReference type="InterPro" id="IPR012135">
    <property type="entry name" value="Dihydroorotate_DH_1_2"/>
</dbReference>
<comment type="pathway">
    <text evidence="3 13">Pyrimidine metabolism; UMP biosynthesis via de novo pathway; orotate from (S)-dihydroorotate (quinone route): step 1/1.</text>
</comment>
<feature type="binding site" evidence="13">
    <location>
        <begin position="245"/>
        <end position="246"/>
    </location>
    <ligand>
        <name>substrate</name>
    </ligand>
</feature>
<dbReference type="PROSITE" id="PS00911">
    <property type="entry name" value="DHODEHASE_1"/>
    <property type="match status" value="1"/>
</dbReference>
<dbReference type="KEGG" id="kpd:CW740_03625"/>
<feature type="binding site" evidence="13">
    <location>
        <position position="267"/>
    </location>
    <ligand>
        <name>FMN</name>
        <dbReference type="ChEBI" id="CHEBI:58210"/>
    </ligand>
</feature>
<keyword evidence="15" id="KW-1185">Reference proteome</keyword>
<evidence type="ECO:0000256" key="5">
    <source>
        <dbReference type="ARBA" id="ARBA00011245"/>
    </source>
</evidence>
<accession>A0A2K9AHF7</accession>
<gene>
    <name evidence="13" type="primary">pyrD</name>
    <name evidence="14" type="ORF">CW740_03625</name>
</gene>
<dbReference type="Pfam" id="PF01180">
    <property type="entry name" value="DHO_dh"/>
    <property type="match status" value="1"/>
</dbReference>
<evidence type="ECO:0000256" key="13">
    <source>
        <dbReference type="HAMAP-Rule" id="MF_00225"/>
    </source>
</evidence>
<keyword evidence="9 13" id="KW-0665">Pyrimidine biosynthesis</keyword>
<protein>
    <recommendedName>
        <fullName evidence="13">Dihydroorotate dehydrogenase (quinone)</fullName>
        <ecNumber evidence="13">1.3.5.2</ecNumber>
    </recommendedName>
    <alternativeName>
        <fullName evidence="13">DHOdehase</fullName>
        <shortName evidence="13">DHOD</shortName>
        <shortName evidence="13">DHODase</shortName>
    </alternativeName>
    <alternativeName>
        <fullName evidence="13">Dihydroorotate oxidase</fullName>
    </alternativeName>
</protein>
<evidence type="ECO:0000256" key="8">
    <source>
        <dbReference type="ARBA" id="ARBA00022643"/>
    </source>
</evidence>
<dbReference type="NCBIfam" id="NF003645">
    <property type="entry name" value="PRK05286.1-2"/>
    <property type="match status" value="1"/>
</dbReference>
<feature type="binding site" evidence="13">
    <location>
        <position position="176"/>
    </location>
    <ligand>
        <name>substrate</name>
    </ligand>
</feature>
<dbReference type="OrthoDB" id="9802377at2"/>
<dbReference type="Gene3D" id="3.20.20.70">
    <property type="entry name" value="Aldolase class I"/>
    <property type="match status" value="1"/>
</dbReference>
<feature type="binding site" evidence="13">
    <location>
        <position position="296"/>
    </location>
    <ligand>
        <name>FMN</name>
        <dbReference type="ChEBI" id="CHEBI:58210"/>
    </ligand>
</feature>
<keyword evidence="11 13" id="KW-0472">Membrane</keyword>
<feature type="binding site" evidence="13">
    <location>
        <begin position="317"/>
        <end position="318"/>
    </location>
    <ligand>
        <name>FMN</name>
        <dbReference type="ChEBI" id="CHEBI:58210"/>
    </ligand>
</feature>
<dbReference type="GO" id="GO:0106430">
    <property type="term" value="F:dihydroorotate dehydrogenase (quinone) activity"/>
    <property type="evidence" value="ECO:0007669"/>
    <property type="project" value="UniProtKB-EC"/>
</dbReference>
<evidence type="ECO:0000313" key="14">
    <source>
        <dbReference type="EMBL" id="AUD78384.1"/>
    </source>
</evidence>
<dbReference type="NCBIfam" id="NF003646">
    <property type="entry name" value="PRK05286.1-4"/>
    <property type="match status" value="1"/>
</dbReference>
<evidence type="ECO:0000313" key="15">
    <source>
        <dbReference type="Proteomes" id="UP000232693"/>
    </source>
</evidence>
<feature type="binding site" evidence="13">
    <location>
        <position position="65"/>
    </location>
    <ligand>
        <name>substrate</name>
    </ligand>
</feature>
<dbReference type="HAMAP" id="MF_00225">
    <property type="entry name" value="DHO_dh_type2"/>
    <property type="match status" value="1"/>
</dbReference>
<comment type="subunit">
    <text evidence="5 13">Monomer.</text>
</comment>
<evidence type="ECO:0000256" key="6">
    <source>
        <dbReference type="ARBA" id="ARBA00022475"/>
    </source>
</evidence>
<dbReference type="RefSeq" id="WP_106646256.1">
    <property type="nucleotide sequence ID" value="NZ_BMGO01000002.1"/>
</dbReference>
<feature type="binding site" evidence="13">
    <location>
        <position position="244"/>
    </location>
    <ligand>
        <name>FMN</name>
        <dbReference type="ChEBI" id="CHEBI:58210"/>
    </ligand>
</feature>
<feature type="binding site" evidence="13">
    <location>
        <position position="216"/>
    </location>
    <ligand>
        <name>FMN</name>
        <dbReference type="ChEBI" id="CHEBI:58210"/>
    </ligand>
</feature>
<dbReference type="AlphaFoldDB" id="A0A2K9AHF7"/>
<evidence type="ECO:0000256" key="1">
    <source>
        <dbReference type="ARBA" id="ARBA00003125"/>
    </source>
</evidence>
<dbReference type="EC" id="1.3.5.2" evidence="13"/>
<evidence type="ECO:0000256" key="4">
    <source>
        <dbReference type="ARBA" id="ARBA00005359"/>
    </source>
</evidence>
<feature type="binding site" evidence="13">
    <location>
        <position position="171"/>
    </location>
    <ligand>
        <name>substrate</name>
    </ligand>
</feature>
<dbReference type="UniPathway" id="UPA00070">
    <property type="reaction ID" value="UER00946"/>
</dbReference>
<dbReference type="CDD" id="cd04738">
    <property type="entry name" value="DHOD_2_like"/>
    <property type="match status" value="1"/>
</dbReference>
<dbReference type="InterPro" id="IPR005720">
    <property type="entry name" value="Dihydroorotate_DH_cat"/>
</dbReference>
<feature type="binding site" evidence="13">
    <location>
        <position position="171"/>
    </location>
    <ligand>
        <name>FMN</name>
        <dbReference type="ChEBI" id="CHEBI:58210"/>
    </ligand>
</feature>
<keyword evidence="10 13" id="KW-0560">Oxidoreductase</keyword>
<evidence type="ECO:0000256" key="2">
    <source>
        <dbReference type="ARBA" id="ARBA00004202"/>
    </source>
</evidence>
<comment type="function">
    <text evidence="1 13">Catalyzes the conversion of dihydroorotate to orotate with quinone as electron acceptor.</text>
</comment>
<keyword evidence="6 13" id="KW-1003">Cell membrane</keyword>
<evidence type="ECO:0000256" key="7">
    <source>
        <dbReference type="ARBA" id="ARBA00022630"/>
    </source>
</evidence>
<dbReference type="InterPro" id="IPR050074">
    <property type="entry name" value="DHO_dehydrogenase"/>
</dbReference>
<dbReference type="GO" id="GO:0005737">
    <property type="term" value="C:cytoplasm"/>
    <property type="evidence" value="ECO:0007669"/>
    <property type="project" value="InterPro"/>
</dbReference>
<dbReference type="InterPro" id="IPR005719">
    <property type="entry name" value="Dihydroorotate_DH_2"/>
</dbReference>
<dbReference type="NCBIfam" id="TIGR01036">
    <property type="entry name" value="pyrD_sub2"/>
    <property type="match status" value="1"/>
</dbReference>
<dbReference type="PANTHER" id="PTHR48109:SF4">
    <property type="entry name" value="DIHYDROOROTATE DEHYDROGENASE (QUINONE), MITOCHONDRIAL"/>
    <property type="match status" value="1"/>
</dbReference>
<dbReference type="GO" id="GO:0044205">
    <property type="term" value="P:'de novo' UMP biosynthetic process"/>
    <property type="evidence" value="ECO:0007669"/>
    <property type="project" value="UniProtKB-UniRule"/>
</dbReference>
<proteinExistence type="inferred from homology"/>
<dbReference type="PANTHER" id="PTHR48109">
    <property type="entry name" value="DIHYDROOROTATE DEHYDROGENASE (QUINONE), MITOCHONDRIAL-RELATED"/>
    <property type="match status" value="1"/>
</dbReference>
<sequence length="342" mass="37817">MYSLLRSLLFMLDGERSHHLSLNSLNLLNRLKLSGLLSQPLVDDPVEVMGIKFPNRVGLAAGLDKNGEYIDALSHFGFGFIEVGTVTPRPQPGNPKPRLFRIKDAEAIINRMGFNNDGVDALLSNVEKARFNGVLGINIGKNFDTPVEKAVDDYLIGMEKIYRRADYMVVNISSPNTPGLRDLQFGETLKSLLENLKKKQQELHQEHKVYKPLAIKIAPDLSATDIDQLADTFRQFELDGIIATNTTFDRSKVEGLKHAEEQGGLSGKPLASQSTKVIKRLVEALDDSIPVIGVGGITDEQSAIDKIEAGAKLVQIYSGFIYHGPQLVYEVAKALKEHQQNQ</sequence>